<evidence type="ECO:0000313" key="1">
    <source>
        <dbReference type="EMBL" id="BDZ43079.1"/>
    </source>
</evidence>
<evidence type="ECO:0000313" key="2">
    <source>
        <dbReference type="Proteomes" id="UP001321475"/>
    </source>
</evidence>
<dbReference type="RefSeq" id="WP_286217408.1">
    <property type="nucleotide sequence ID" value="NZ_AP027729.1"/>
</dbReference>
<protein>
    <submittedName>
        <fullName evidence="1">Uncharacterized protein</fullName>
    </submittedName>
</protein>
<sequence length="55" mass="6175">MPGKVKMLLMWLIIAFLVYAVINSPDQSANLLQTIWNVITQAFSSIGQFFSSLLD</sequence>
<gene>
    <name evidence="1" type="ORF">GCM10025865_23780</name>
</gene>
<name>A0ABM8G4G5_9CELL</name>
<organism evidence="1 2">
    <name type="scientific">Paraoerskovia sediminicola</name>
    <dbReference type="NCBI Taxonomy" id="1138587"/>
    <lineage>
        <taxon>Bacteria</taxon>
        <taxon>Bacillati</taxon>
        <taxon>Actinomycetota</taxon>
        <taxon>Actinomycetes</taxon>
        <taxon>Micrococcales</taxon>
        <taxon>Cellulomonadaceae</taxon>
        <taxon>Paraoerskovia</taxon>
    </lineage>
</organism>
<keyword evidence="2" id="KW-1185">Reference proteome</keyword>
<reference evidence="2" key="1">
    <citation type="journal article" date="2019" name="Int. J. Syst. Evol. Microbiol.">
        <title>The Global Catalogue of Microorganisms (GCM) 10K type strain sequencing project: providing services to taxonomists for standard genome sequencing and annotation.</title>
        <authorList>
            <consortium name="The Broad Institute Genomics Platform"/>
            <consortium name="The Broad Institute Genome Sequencing Center for Infectious Disease"/>
            <person name="Wu L."/>
            <person name="Ma J."/>
        </authorList>
    </citation>
    <scope>NUCLEOTIDE SEQUENCE [LARGE SCALE GENOMIC DNA]</scope>
    <source>
        <strain evidence="2">NBRC 108565</strain>
    </source>
</reference>
<accession>A0ABM8G4G5</accession>
<dbReference type="Proteomes" id="UP001321475">
    <property type="component" value="Chromosome"/>
</dbReference>
<dbReference type="EMBL" id="AP027729">
    <property type="protein sequence ID" value="BDZ43079.1"/>
    <property type="molecule type" value="Genomic_DNA"/>
</dbReference>
<proteinExistence type="predicted"/>